<evidence type="ECO:0000256" key="1">
    <source>
        <dbReference type="ARBA" id="ARBA00023015"/>
    </source>
</evidence>
<evidence type="ECO:0000256" key="2">
    <source>
        <dbReference type="ARBA" id="ARBA00023125"/>
    </source>
</evidence>
<accession>A0A2G5K967</accession>
<name>A0A2G5K967_9RHOB</name>
<dbReference type="InterPro" id="IPR050109">
    <property type="entry name" value="HTH-type_TetR-like_transc_reg"/>
</dbReference>
<dbReference type="SUPFAM" id="SSF48498">
    <property type="entry name" value="Tetracyclin repressor-like, C-terminal domain"/>
    <property type="match status" value="1"/>
</dbReference>
<dbReference type="PROSITE" id="PS50977">
    <property type="entry name" value="HTH_TETR_2"/>
    <property type="match status" value="1"/>
</dbReference>
<dbReference type="OrthoDB" id="7056813at2"/>
<keyword evidence="2 4" id="KW-0238">DNA-binding</keyword>
<keyword evidence="7" id="KW-1185">Reference proteome</keyword>
<dbReference type="SUPFAM" id="SSF46689">
    <property type="entry name" value="Homeodomain-like"/>
    <property type="match status" value="1"/>
</dbReference>
<feature type="domain" description="HTH tetR-type" evidence="5">
    <location>
        <begin position="10"/>
        <end position="70"/>
    </location>
</feature>
<gene>
    <name evidence="6" type="ORF">BFP76_14070</name>
</gene>
<dbReference type="InterPro" id="IPR036271">
    <property type="entry name" value="Tet_transcr_reg_TetR-rel_C_sf"/>
</dbReference>
<dbReference type="InterPro" id="IPR025996">
    <property type="entry name" value="MT1864/Rv1816-like_C"/>
</dbReference>
<reference evidence="6 7" key="1">
    <citation type="submission" date="2016-08" db="EMBL/GenBank/DDBJ databases">
        <title>Draft genome of Amylibacter sp. strain 4G11.</title>
        <authorList>
            <person name="Wong S.-K."/>
            <person name="Hamasaki K."/>
            <person name="Yoshizawa S."/>
        </authorList>
    </citation>
    <scope>NUCLEOTIDE SEQUENCE [LARGE SCALE GENOMIC DNA]</scope>
    <source>
        <strain evidence="6 7">4G11</strain>
    </source>
</reference>
<dbReference type="Proteomes" id="UP000231516">
    <property type="component" value="Unassembled WGS sequence"/>
</dbReference>
<evidence type="ECO:0000256" key="3">
    <source>
        <dbReference type="ARBA" id="ARBA00023163"/>
    </source>
</evidence>
<feature type="DNA-binding region" description="H-T-H motif" evidence="4">
    <location>
        <begin position="33"/>
        <end position="52"/>
    </location>
</feature>
<dbReference type="PANTHER" id="PTHR30055">
    <property type="entry name" value="HTH-TYPE TRANSCRIPTIONAL REGULATOR RUTR"/>
    <property type="match status" value="1"/>
</dbReference>
<dbReference type="InterPro" id="IPR009057">
    <property type="entry name" value="Homeodomain-like_sf"/>
</dbReference>
<evidence type="ECO:0000313" key="6">
    <source>
        <dbReference type="EMBL" id="PIB26081.1"/>
    </source>
</evidence>
<keyword evidence="3" id="KW-0804">Transcription</keyword>
<dbReference type="EMBL" id="MDGM01000007">
    <property type="protein sequence ID" value="PIB26081.1"/>
    <property type="molecule type" value="Genomic_DNA"/>
</dbReference>
<comment type="caution">
    <text evidence="6">The sequence shown here is derived from an EMBL/GenBank/DDBJ whole genome shotgun (WGS) entry which is preliminary data.</text>
</comment>
<dbReference type="RefSeq" id="WP_099591831.1">
    <property type="nucleotide sequence ID" value="NZ_MDGM01000007.1"/>
</dbReference>
<protein>
    <recommendedName>
        <fullName evidence="5">HTH tetR-type domain-containing protein</fullName>
    </recommendedName>
</protein>
<evidence type="ECO:0000256" key="4">
    <source>
        <dbReference type="PROSITE-ProRule" id="PRU00335"/>
    </source>
</evidence>
<dbReference type="GO" id="GO:0000976">
    <property type="term" value="F:transcription cis-regulatory region binding"/>
    <property type="evidence" value="ECO:0007669"/>
    <property type="project" value="TreeGrafter"/>
</dbReference>
<organism evidence="6 7">
    <name type="scientific">Paramylibacter kogurei</name>
    <dbReference type="NCBI Taxonomy" id="1889778"/>
    <lineage>
        <taxon>Bacteria</taxon>
        <taxon>Pseudomonadati</taxon>
        <taxon>Pseudomonadota</taxon>
        <taxon>Alphaproteobacteria</taxon>
        <taxon>Rhodobacterales</taxon>
        <taxon>Paracoccaceae</taxon>
        <taxon>Paramylibacter</taxon>
    </lineage>
</organism>
<dbReference type="Gene3D" id="1.10.357.10">
    <property type="entry name" value="Tetracycline Repressor, domain 2"/>
    <property type="match status" value="1"/>
</dbReference>
<dbReference type="Pfam" id="PF13305">
    <property type="entry name" value="TetR_C_33"/>
    <property type="match status" value="1"/>
</dbReference>
<dbReference type="PANTHER" id="PTHR30055:SF234">
    <property type="entry name" value="HTH-TYPE TRANSCRIPTIONAL REGULATOR BETI"/>
    <property type="match status" value="1"/>
</dbReference>
<evidence type="ECO:0000313" key="7">
    <source>
        <dbReference type="Proteomes" id="UP000231516"/>
    </source>
</evidence>
<sequence length="211" mass="23673">MEKIQKLKRGDLKEALIDYAMDAALDGHVETMSLRQAARDLGVSSGAVYRHFPDKDSLLAEVAHLGFLELREIFLAIRPEGSPATDVKTAIERTHALVKAYISFAIAKPALWHMMFGRIGVLCRERMMKDSEHMRYTPLDATGENLNDLYELGALDRKPNISDVRYIWSAVHGAADLAQSGARMDSDQLDAVINDTVIRNLRAVRYKDETD</sequence>
<evidence type="ECO:0000259" key="5">
    <source>
        <dbReference type="PROSITE" id="PS50977"/>
    </source>
</evidence>
<dbReference type="AlphaFoldDB" id="A0A2G5K967"/>
<keyword evidence="1" id="KW-0805">Transcription regulation</keyword>
<dbReference type="Pfam" id="PF00440">
    <property type="entry name" value="TetR_N"/>
    <property type="match status" value="1"/>
</dbReference>
<dbReference type="GO" id="GO:0003700">
    <property type="term" value="F:DNA-binding transcription factor activity"/>
    <property type="evidence" value="ECO:0007669"/>
    <property type="project" value="TreeGrafter"/>
</dbReference>
<proteinExistence type="predicted"/>
<dbReference type="InterPro" id="IPR001647">
    <property type="entry name" value="HTH_TetR"/>
</dbReference>